<comment type="caution">
    <text evidence="5">The sequence shown here is derived from an EMBL/GenBank/DDBJ whole genome shotgun (WGS) entry which is preliminary data.</text>
</comment>
<dbReference type="VEuPathDB" id="PlasmoDB:PKNOH_S09515900"/>
<evidence type="ECO:0000256" key="3">
    <source>
        <dbReference type="ARBA" id="ARBA00022695"/>
    </source>
</evidence>
<proteinExistence type="inferred from homology"/>
<reference evidence="5 6" key="1">
    <citation type="submission" date="2017-05" db="EMBL/GenBank/DDBJ databases">
        <title>PacBio assembly of a Plasmodium knowlesi genome sequence with Hi-C correction and manual annotation of the SICAvar gene family.</title>
        <authorList>
            <person name="Lapp S.A."/>
            <person name="Geraldo J.A."/>
            <person name="Chien J.-T."/>
            <person name="Ay F."/>
            <person name="Pakala S.B."/>
            <person name="Batugedara G."/>
            <person name="Humphrey J.C."/>
            <person name="Debarry J.D."/>
            <person name="Le Roch K.G."/>
            <person name="Galinski M.R."/>
            <person name="Kissinger J.C."/>
        </authorList>
    </citation>
    <scope>NUCLEOTIDE SEQUENCE [LARGE SCALE GENOMIC DNA]</scope>
    <source>
        <strain evidence="6">Malayan Strain Pk1 (A+)</strain>
    </source>
</reference>
<dbReference type="InterPro" id="IPR034683">
    <property type="entry name" value="IspD/TarI"/>
</dbReference>
<dbReference type="GO" id="GO:0050518">
    <property type="term" value="F:2-C-methyl-D-erythritol 4-phosphate cytidylyltransferase activity"/>
    <property type="evidence" value="ECO:0007669"/>
    <property type="project" value="TreeGrafter"/>
</dbReference>
<evidence type="ECO:0000256" key="4">
    <source>
        <dbReference type="SAM" id="Phobius"/>
    </source>
</evidence>
<protein>
    <submittedName>
        <fullName evidence="5">Putative 2-C-methyl-D-erythritol 4-phosphate cytidylyltransferase</fullName>
    </submittedName>
</protein>
<keyword evidence="4" id="KW-1133">Transmembrane helix</keyword>
<dbReference type="OrthoDB" id="414267at2759"/>
<dbReference type="PROSITE" id="PS01295">
    <property type="entry name" value="ISPD"/>
    <property type="match status" value="1"/>
</dbReference>
<dbReference type="eggNOG" id="ENOG502TNCV">
    <property type="taxonomic scope" value="Eukaryota"/>
</dbReference>
<keyword evidence="2 5" id="KW-0808">Transferase</keyword>
<dbReference type="GO" id="GO:0008299">
    <property type="term" value="P:isoprenoid biosynthetic process"/>
    <property type="evidence" value="ECO:0007669"/>
    <property type="project" value="InterPro"/>
</dbReference>
<dbReference type="InterPro" id="IPR018294">
    <property type="entry name" value="ISPD_synthase_CS"/>
</dbReference>
<dbReference type="PANTHER" id="PTHR32125">
    <property type="entry name" value="2-C-METHYL-D-ERYTHRITOL 4-PHOSPHATE CYTIDYLYLTRANSFERASE, CHLOROPLASTIC"/>
    <property type="match status" value="1"/>
</dbReference>
<evidence type="ECO:0000313" key="6">
    <source>
        <dbReference type="Proteomes" id="UP000195012"/>
    </source>
</evidence>
<keyword evidence="4" id="KW-0812">Transmembrane</keyword>
<dbReference type="OMA" id="DNEKGKC"/>
<evidence type="ECO:0000313" key="5">
    <source>
        <dbReference type="EMBL" id="OTN66363.1"/>
    </source>
</evidence>
<gene>
    <name evidence="5" type="primary">IspD</name>
    <name evidence="5" type="ORF">PKNOH_S09515900</name>
</gene>
<dbReference type="PANTHER" id="PTHR32125:SF4">
    <property type="entry name" value="2-C-METHYL-D-ERYTHRITOL 4-PHOSPHATE CYTIDYLYLTRANSFERASE, CHLOROPLASTIC"/>
    <property type="match status" value="1"/>
</dbReference>
<name>A0A1Y3DN99_PLAKN</name>
<dbReference type="InterPro" id="IPR050088">
    <property type="entry name" value="IspD/TarI_cytidylyltransf_bact"/>
</dbReference>
<dbReference type="Gene3D" id="3.90.550.10">
    <property type="entry name" value="Spore Coat Polysaccharide Biosynthesis Protein SpsA, Chain A"/>
    <property type="match status" value="2"/>
</dbReference>
<dbReference type="Pfam" id="PF01128">
    <property type="entry name" value="IspD"/>
    <property type="match status" value="1"/>
</dbReference>
<sequence length="637" mass="72573">MKNALLSVRLVTWFVACFSPWWVLINYFLTLQRCSSHVMCRKNSPTCANVRSVNGARMFHEYPRGQVASSLQDIKGGYLAFCAKGAKVKGMHYIVTNWKGTKRSGAYKVRFVTPDRVQVYFFKEAKNKGEWDEGIQLHATEEGANVCRENVVSEYISQEKENPHLLETSTRTEDKDEYNRREYRKYEKSLKKKNIHAILLCGGIGKRTRLASPKQLLMLNDIPLFLYSFNLFIKCNLIKSISLVCDPNYFHDVIESINKFNSTLLRRKNQRGFLRKGHSKNVLTLSDVETGRDTIEAIQFLEKNKYIIYDNEKGKCITNLDEVFNDVMEKKRQRLGGVEKEGCTRTSNRKGVRGEGINVNEEVKASDIDSNRYKLIRLQGGGPERVDSLLNGLRGLDLSVENGEYICQLLRDHAAGAEKAAEAIGTGIVHGDLPPRNAYLSHILVHDGARPFLSEFDLFNLVYMATIGKNTILGTRATDTIKRIGNEEQGEDCLRVKANVDREFIFLAHTPQIFKSELLVQVCANLLSTRGGEIQQRSIAFTDTSSLFQHFTKKKIFALQAKFPNFKITTPTDVLLAIILMGHLFSSSHGEVDMRIFKQTFVNSPSSYIPANLLNDHFFYDSLGGKQRILYDHFYYK</sequence>
<dbReference type="VEuPathDB" id="PlasmoDB:PKNH_0206600"/>
<dbReference type="InterPro" id="IPR029044">
    <property type="entry name" value="Nucleotide-diphossugar_trans"/>
</dbReference>
<dbReference type="Proteomes" id="UP000195012">
    <property type="component" value="Unassembled WGS sequence"/>
</dbReference>
<evidence type="ECO:0000256" key="2">
    <source>
        <dbReference type="ARBA" id="ARBA00022679"/>
    </source>
</evidence>
<keyword evidence="3 5" id="KW-0548">Nucleotidyltransferase</keyword>
<evidence type="ECO:0000256" key="1">
    <source>
        <dbReference type="ARBA" id="ARBA00009789"/>
    </source>
</evidence>
<dbReference type="EMBL" id="NETL01000023">
    <property type="protein sequence ID" value="OTN66363.1"/>
    <property type="molecule type" value="Genomic_DNA"/>
</dbReference>
<dbReference type="AlphaFoldDB" id="A0A1Y3DN99"/>
<keyword evidence="4" id="KW-0472">Membrane</keyword>
<dbReference type="SUPFAM" id="SSF53448">
    <property type="entry name" value="Nucleotide-diphospho-sugar transferases"/>
    <property type="match status" value="1"/>
</dbReference>
<feature type="transmembrane region" description="Helical" evidence="4">
    <location>
        <begin position="6"/>
        <end position="29"/>
    </location>
</feature>
<dbReference type="VEuPathDB" id="PlasmoDB:PKA1H_020011600"/>
<organism evidence="5 6">
    <name type="scientific">Plasmodium knowlesi</name>
    <dbReference type="NCBI Taxonomy" id="5850"/>
    <lineage>
        <taxon>Eukaryota</taxon>
        <taxon>Sar</taxon>
        <taxon>Alveolata</taxon>
        <taxon>Apicomplexa</taxon>
        <taxon>Aconoidasida</taxon>
        <taxon>Haemosporida</taxon>
        <taxon>Plasmodiidae</taxon>
        <taxon>Plasmodium</taxon>
        <taxon>Plasmodium (Plasmodium)</taxon>
    </lineage>
</organism>
<accession>A0A1Y3DN99</accession>
<comment type="similarity">
    <text evidence="1">Belongs to the IspD/TarI cytidylyltransferase family. IspD subfamily.</text>
</comment>